<dbReference type="InterPro" id="IPR027417">
    <property type="entry name" value="P-loop_NTPase"/>
</dbReference>
<dbReference type="EMBL" id="SRPS01000021">
    <property type="protein sequence ID" value="KAG5975844.1"/>
    <property type="molecule type" value="Genomic_DNA"/>
</dbReference>
<gene>
    <name evidence="3" type="ORF">E4U56_003178</name>
    <name evidence="2" type="ORF">E4U57_001188</name>
</gene>
<evidence type="ECO:0000313" key="4">
    <source>
        <dbReference type="Proteomes" id="UP000742024"/>
    </source>
</evidence>
<dbReference type="OrthoDB" id="5342685at2759"/>
<evidence type="ECO:0000313" key="2">
    <source>
        <dbReference type="EMBL" id="KAG5967218.1"/>
    </source>
</evidence>
<dbReference type="Proteomes" id="UP000742024">
    <property type="component" value="Unassembled WGS sequence"/>
</dbReference>
<name>A0A9P7MYK9_9HYPO</name>
<evidence type="ECO:0000313" key="3">
    <source>
        <dbReference type="EMBL" id="KAG5975844.1"/>
    </source>
</evidence>
<dbReference type="Proteomes" id="UP000784919">
    <property type="component" value="Unassembled WGS sequence"/>
</dbReference>
<evidence type="ECO:0008006" key="6">
    <source>
        <dbReference type="Google" id="ProtNLM"/>
    </source>
</evidence>
<dbReference type="GO" id="GO:0003746">
    <property type="term" value="F:translation elongation factor activity"/>
    <property type="evidence" value="ECO:0007669"/>
    <property type="project" value="TreeGrafter"/>
</dbReference>
<dbReference type="SUPFAM" id="SSF52540">
    <property type="entry name" value="P-loop containing nucleoside triphosphate hydrolases"/>
    <property type="match status" value="1"/>
</dbReference>
<evidence type="ECO:0000313" key="5">
    <source>
        <dbReference type="Proteomes" id="UP000784919"/>
    </source>
</evidence>
<proteinExistence type="predicted"/>
<dbReference type="EMBL" id="SRPR01000014">
    <property type="protein sequence ID" value="KAG5967218.1"/>
    <property type="molecule type" value="Genomic_DNA"/>
</dbReference>
<organism evidence="3 5">
    <name type="scientific">Claviceps arundinis</name>
    <dbReference type="NCBI Taxonomy" id="1623583"/>
    <lineage>
        <taxon>Eukaryota</taxon>
        <taxon>Fungi</taxon>
        <taxon>Dikarya</taxon>
        <taxon>Ascomycota</taxon>
        <taxon>Pezizomycotina</taxon>
        <taxon>Sordariomycetes</taxon>
        <taxon>Hypocreomycetidae</taxon>
        <taxon>Hypocreales</taxon>
        <taxon>Clavicipitaceae</taxon>
        <taxon>Claviceps</taxon>
    </lineage>
</organism>
<feature type="compositionally biased region" description="Low complexity" evidence="1">
    <location>
        <begin position="308"/>
        <end position="328"/>
    </location>
</feature>
<dbReference type="PANTHER" id="PTHR43721:SF30">
    <property type="entry name" value="TR-TYPE G DOMAIN-CONTAINING PROTEIN"/>
    <property type="match status" value="1"/>
</dbReference>
<sequence>MASIFTYDPDPPRVSSPWTASEGVIVSNSLPRHATNPGLLSEYGVKKLQAEPQEGPTEYKLHLLLRPRRSYLSMSTAQVPDNSLPPAHTRNICSTATTTITPALSLSTSSNQIRCERLKHLTTQLLWRLQQSCPYHSTSSKELRIPKLPENALDLASSIELEPLVPGLEESRGALYEIGVSDDGSLVGLTEDEMADSLTTLRVMAASLGCTVKVLRMITVGECEWAEPTDSIDRQSHEAAAATAVKCGNLCVAEALVMPHLGLNNGARTRRNGESLSLHETEEVASSTPDSIALPSRGSSPTPQLRITLTGPTTSGKSSLLGTLSTGTLDNGRGKSRLSLLRHRHEMASGVTSSIAQELVGYKDDSILNFSQPNIESWVDIHDCAEGGRLVFLSDSGGHPRFRRTVLRGLMNWAPHWSILCIAGDVPENASIGVDATLPSAKDAPSCSSSMPSSSSPFAAAAAAAAANTNLSHAHLNLVLKLDVPMAIVITKLDLASKQSLQQTMTHLLAAIKKAGRVPKILQPDQVQHGDDLQEIPGTDVRKVENLVQSIVESGDFTSHVPIVLTSAVNGTGMGLVHALLSRLPLPPAPTSRDYIGLALNPEQPRCLFHIDDTFSLPTSYCALATGFELSANQGIVLSGHVRFGSLSVGDKVIIGPFQPEDEDSLDFRVASEERPSPGGFGLLASNLSSSAPAQIPMKNMVSASTIPGEWHNAQIVSIRNLRLPVRNLEAGQAGSIGVAFEPMPNTQSLASSTRSPRVRRGMVVAIPSKHMLETGLTLQAASGFTGLFQDLTICSLNIGSFVHVYIASVRAVGRVLHVSRHAPKYQSKSPDAGSDEADDVFGLGSDVEDGECSKDDGGSGRWCGEVSLELLHNREWIEMGSKVVILEGATQDRSGLEGFAGKVIEIFD</sequence>
<comment type="caution">
    <text evidence="3">The sequence shown here is derived from an EMBL/GenBank/DDBJ whole genome shotgun (WGS) entry which is preliminary data.</text>
</comment>
<accession>A0A9P7MYK9</accession>
<evidence type="ECO:0000256" key="1">
    <source>
        <dbReference type="SAM" id="MobiDB-lite"/>
    </source>
</evidence>
<dbReference type="AlphaFoldDB" id="A0A9P7MYK9"/>
<reference evidence="3 4" key="1">
    <citation type="journal article" date="2020" name="bioRxiv">
        <title>Whole genome comparisons of ergot fungi reveals the divergence and evolution of species within the genus Claviceps are the result of varying mechanisms driving genome evolution and host range expansion.</title>
        <authorList>
            <person name="Wyka S.A."/>
            <person name="Mondo S.J."/>
            <person name="Liu M."/>
            <person name="Dettman J."/>
            <person name="Nalam V."/>
            <person name="Broders K.D."/>
        </authorList>
    </citation>
    <scope>NUCLEOTIDE SEQUENCE</scope>
    <source>
        <strain evidence="3">CCC 1102</strain>
        <strain evidence="2 4">LM583</strain>
    </source>
</reference>
<dbReference type="Gene3D" id="3.40.50.300">
    <property type="entry name" value="P-loop containing nucleotide triphosphate hydrolases"/>
    <property type="match status" value="1"/>
</dbReference>
<dbReference type="InterPro" id="IPR050055">
    <property type="entry name" value="EF-Tu_GTPase"/>
</dbReference>
<feature type="compositionally biased region" description="Polar residues" evidence="1">
    <location>
        <begin position="297"/>
        <end position="307"/>
    </location>
</feature>
<feature type="region of interest" description="Disordered" evidence="1">
    <location>
        <begin position="274"/>
        <end position="328"/>
    </location>
</feature>
<protein>
    <recommendedName>
        <fullName evidence="6">GTP-binding protein 2</fullName>
    </recommendedName>
</protein>
<dbReference type="PANTHER" id="PTHR43721">
    <property type="entry name" value="ELONGATION FACTOR TU-RELATED"/>
    <property type="match status" value="1"/>
</dbReference>
<keyword evidence="4" id="KW-1185">Reference proteome</keyword>